<feature type="domain" description="CinA C-terminal" evidence="1">
    <location>
        <begin position="17"/>
        <end position="166"/>
    </location>
</feature>
<dbReference type="RefSeq" id="WP_344080925.1">
    <property type="nucleotide sequence ID" value="NZ_BAAAPO010000008.1"/>
</dbReference>
<protein>
    <submittedName>
        <fullName evidence="2">CinA family protein</fullName>
    </submittedName>
</protein>
<dbReference type="SUPFAM" id="SSF142433">
    <property type="entry name" value="CinA-like"/>
    <property type="match status" value="1"/>
</dbReference>
<dbReference type="Gene3D" id="3.90.950.20">
    <property type="entry name" value="CinA-like"/>
    <property type="match status" value="1"/>
</dbReference>
<reference evidence="2 3" key="1">
    <citation type="journal article" date="2019" name="Int. J. Syst. Evol. Microbiol.">
        <title>The Global Catalogue of Microorganisms (GCM) 10K type strain sequencing project: providing services to taxonomists for standard genome sequencing and annotation.</title>
        <authorList>
            <consortium name="The Broad Institute Genomics Platform"/>
            <consortium name="The Broad Institute Genome Sequencing Center for Infectious Disease"/>
            <person name="Wu L."/>
            <person name="Ma J."/>
        </authorList>
    </citation>
    <scope>NUCLEOTIDE SEQUENCE [LARGE SCALE GENOMIC DNA]</scope>
    <source>
        <strain evidence="2 3">JCM 15592</strain>
    </source>
</reference>
<name>A0ABN2LBY7_9MICO</name>
<dbReference type="NCBIfam" id="TIGR00199">
    <property type="entry name" value="PncC_domain"/>
    <property type="match status" value="1"/>
</dbReference>
<dbReference type="Proteomes" id="UP001499938">
    <property type="component" value="Unassembled WGS sequence"/>
</dbReference>
<sequence length="190" mass="18934">MAADPRAEEREAGVAEAAARVIGRARHTGCTLGTAESLTGGGVAHVLTSVPGASAVVRGGIVSYASAVKAAVLGVPEALLAERGAVDGEVALAMARGARRVLSCDAAVATTGVAGPAPSDGKPVGMVFVAVSAPSGDIVRELALSGSRADIRSDTVAEALRLLERSLDAEPTLGSVVGPGEYLSHTDEQR</sequence>
<organism evidence="2 3">
    <name type="scientific">Nostocoides veronense</name>
    <dbReference type="NCBI Taxonomy" id="330836"/>
    <lineage>
        <taxon>Bacteria</taxon>
        <taxon>Bacillati</taxon>
        <taxon>Actinomycetota</taxon>
        <taxon>Actinomycetes</taxon>
        <taxon>Micrococcales</taxon>
        <taxon>Intrasporangiaceae</taxon>
        <taxon>Nostocoides</taxon>
    </lineage>
</organism>
<dbReference type="InterPro" id="IPR036653">
    <property type="entry name" value="CinA-like_C"/>
</dbReference>
<evidence type="ECO:0000313" key="3">
    <source>
        <dbReference type="Proteomes" id="UP001499938"/>
    </source>
</evidence>
<proteinExistence type="predicted"/>
<evidence type="ECO:0000313" key="2">
    <source>
        <dbReference type="EMBL" id="GAA1782873.1"/>
    </source>
</evidence>
<accession>A0ABN2LBY7</accession>
<dbReference type="InterPro" id="IPR008136">
    <property type="entry name" value="CinA_C"/>
</dbReference>
<dbReference type="EMBL" id="BAAAPO010000008">
    <property type="protein sequence ID" value="GAA1782873.1"/>
    <property type="molecule type" value="Genomic_DNA"/>
</dbReference>
<gene>
    <name evidence="2" type="ORF">GCM10009811_05400</name>
</gene>
<keyword evidence="3" id="KW-1185">Reference proteome</keyword>
<evidence type="ECO:0000259" key="1">
    <source>
        <dbReference type="Pfam" id="PF02464"/>
    </source>
</evidence>
<dbReference type="Pfam" id="PF02464">
    <property type="entry name" value="CinA"/>
    <property type="match status" value="1"/>
</dbReference>
<comment type="caution">
    <text evidence="2">The sequence shown here is derived from an EMBL/GenBank/DDBJ whole genome shotgun (WGS) entry which is preliminary data.</text>
</comment>